<name>A0A953HZW2_9BACT</name>
<dbReference type="Proteomes" id="UP000753961">
    <property type="component" value="Unassembled WGS sequence"/>
</dbReference>
<keyword evidence="3" id="KW-1185">Reference proteome</keyword>
<reference evidence="2" key="1">
    <citation type="submission" date="2021-06" db="EMBL/GenBank/DDBJ databases">
        <title>44 bacteria genomes isolated from Dapeng, Shenzhen.</title>
        <authorList>
            <person name="Zheng W."/>
            <person name="Yu S."/>
            <person name="Huang Y."/>
        </authorList>
    </citation>
    <scope>NUCLEOTIDE SEQUENCE</scope>
    <source>
        <strain evidence="2">DP5N28-2</strain>
    </source>
</reference>
<accession>A0A953HZW2</accession>
<dbReference type="SUPFAM" id="SSF52266">
    <property type="entry name" value="SGNH hydrolase"/>
    <property type="match status" value="1"/>
</dbReference>
<protein>
    <submittedName>
        <fullName evidence="2">SGNH/GDSL hydrolase family protein</fullName>
    </submittedName>
</protein>
<dbReference type="EMBL" id="JAHVHU010000010">
    <property type="protein sequence ID" value="MBY5958742.1"/>
    <property type="molecule type" value="Genomic_DNA"/>
</dbReference>
<keyword evidence="2" id="KW-0378">Hydrolase</keyword>
<organism evidence="2 3">
    <name type="scientific">Membranihabitans marinus</name>
    <dbReference type="NCBI Taxonomy" id="1227546"/>
    <lineage>
        <taxon>Bacteria</taxon>
        <taxon>Pseudomonadati</taxon>
        <taxon>Bacteroidota</taxon>
        <taxon>Saprospiria</taxon>
        <taxon>Saprospirales</taxon>
        <taxon>Saprospiraceae</taxon>
        <taxon>Membranihabitans</taxon>
    </lineage>
</organism>
<proteinExistence type="predicted"/>
<comment type="caution">
    <text evidence="2">The sequence shown here is derived from an EMBL/GenBank/DDBJ whole genome shotgun (WGS) entry which is preliminary data.</text>
</comment>
<dbReference type="Pfam" id="PF13472">
    <property type="entry name" value="Lipase_GDSL_2"/>
    <property type="match status" value="1"/>
</dbReference>
<dbReference type="PANTHER" id="PTHR34407:SF1">
    <property type="entry name" value="SGNH HYDROLASE-TYPE ESTERASE DOMAIN-CONTAINING PROTEIN"/>
    <property type="match status" value="1"/>
</dbReference>
<dbReference type="PANTHER" id="PTHR34407">
    <property type="entry name" value="EXPRESSED PROTEIN"/>
    <property type="match status" value="1"/>
</dbReference>
<dbReference type="Gene3D" id="3.40.50.1110">
    <property type="entry name" value="SGNH hydrolase"/>
    <property type="match status" value="1"/>
</dbReference>
<evidence type="ECO:0000313" key="2">
    <source>
        <dbReference type="EMBL" id="MBY5958742.1"/>
    </source>
</evidence>
<evidence type="ECO:0000313" key="3">
    <source>
        <dbReference type="Proteomes" id="UP000753961"/>
    </source>
</evidence>
<dbReference type="RefSeq" id="WP_222580281.1">
    <property type="nucleotide sequence ID" value="NZ_JAHVHU010000010.1"/>
</dbReference>
<dbReference type="AlphaFoldDB" id="A0A953HZW2"/>
<evidence type="ECO:0000259" key="1">
    <source>
        <dbReference type="Pfam" id="PF13472"/>
    </source>
</evidence>
<dbReference type="CDD" id="cd00229">
    <property type="entry name" value="SGNH_hydrolase"/>
    <property type="match status" value="1"/>
</dbReference>
<dbReference type="InterPro" id="IPR036514">
    <property type="entry name" value="SGNH_hydro_sf"/>
</dbReference>
<gene>
    <name evidence="2" type="ORF">KUV50_11390</name>
</gene>
<sequence length="405" mass="46258">MTDVFKTVIPLLVLFCGMLQGQGLDHLCEQDSQTSWSQKRSGLQNALRVFESKSSARVAFLGGSISYNPGWRDSVMQYLQHRFPDTEFDFIAVGIPSMGSTPGAFRFERDVLRHGRIDLLFEEAAVNDFTNGRSTQEQVRAMEGIVRHARASNPIMDIVFMYFVDPDKIDTYRANDVPLVIKNHEKVAMHYNIPSINLAREVTDRMDAGEFTWADDFKDLHPSPFGHGIYARSIICFLENAWEKTIRSEKSVRTHPLPDKLDRYSYDAGRMIEVTPEMVTEGWKYDPNWIPLDGANTRPNYTHVPMLIGNEPDSLLKFRFKGTAVGIAVASGPDAGVIEYRIDDEPWKVQDLLTKWSGGLHLPWFYTLDGELDEGNHLLEIRLKKQIQADHSGNTCRIRYFYVNE</sequence>
<dbReference type="GO" id="GO:0016788">
    <property type="term" value="F:hydrolase activity, acting on ester bonds"/>
    <property type="evidence" value="ECO:0007669"/>
    <property type="project" value="UniProtKB-ARBA"/>
</dbReference>
<dbReference type="InterPro" id="IPR013830">
    <property type="entry name" value="SGNH_hydro"/>
</dbReference>
<feature type="domain" description="SGNH hydrolase-type esterase" evidence="1">
    <location>
        <begin position="60"/>
        <end position="228"/>
    </location>
</feature>